<keyword evidence="26" id="KW-1185">Reference proteome</keyword>
<dbReference type="PANTHER" id="PTHR11472">
    <property type="entry name" value="DNA REPAIR DEAD HELICASE RAD3/XP-D SUBFAMILY MEMBER"/>
    <property type="match status" value="1"/>
</dbReference>
<dbReference type="InterPro" id="IPR006554">
    <property type="entry name" value="Helicase-like_DEXD_c2"/>
</dbReference>
<sequence>MDLALPTPDTFPAFPYDPPYSIQTDLMRHVYASIEGRKVTIVESPTGTGKTLSLLCSSLTWLNDEKNRARKGLLEASTSTSTMPSWVSAHSIQVMQQQLEEREREYEERLGKARKNEARLRKLARARVHKKPRATQEASQDDELDDDYYLPEDHDTEGDGEGDNYSPAVRALMAKLVAMKGAGSKTTPEEQEPSCTKIYYASRTHSQLTQILPELRKLKFKLTSIPDTEPSHHGNQKEVSLKRRQEQAESDDDEGPSTPWRTASLGSRKQLCINDEVKAKHGDLDEKCRELLEEKGKKRCQYLPPLEEEHRLADLRDQILASPKDIVELAAAGRNSHICPYYGSRKAVPQAELVTLPYNLLLLKSAREALGIDLTGQVVIIDEAHNLIPTLLSISSSSLSFGTLSAALSQVTVYYKRFRNRFSPTHALHLKRLVEFMSSLQRFLKEKAASKPSTQEAMTVPDLGCALGHKVEGINLLEIVEYLKTSKVARKVSGYCEKEAIRKSEQESQHRTYTRGKGNPPLHAIESFITGISAASEDGRLILSLGRESDASDSEIKYQLLNPATIFRDVVDVARSVVLAGGTMSPISDVTNQLFPYLSDASLSTFSCGHIVPQSHVQALLVGKGPSGRTLDFSFGNQKDKQLVNELGRTIANFVNLVPGGMVVFFPSYTYLYFAKEMWGTSGIWDQLARKKQLFIEPREATGVESLLRAYSAAAITQPDDGTKGALLFAVVGGKVSEGLNFSDDMARAVMVVGLPFANKASIELQERLRYVKELESKISNKHLGAKNTASELYVNMCMSAVNQSIGRAIRHKMDWAALILVDHRFGTASIQGKLPQWIGAGIVPCDTFGSAVKQLSVFYRNKKERL</sequence>
<dbReference type="GO" id="GO:0016818">
    <property type="term" value="F:hydrolase activity, acting on acid anhydrides, in phosphorus-containing anhydrides"/>
    <property type="evidence" value="ECO:0007669"/>
    <property type="project" value="InterPro"/>
</dbReference>
<evidence type="ECO:0000256" key="9">
    <source>
        <dbReference type="ARBA" id="ARBA00022806"/>
    </source>
</evidence>
<evidence type="ECO:0000256" key="21">
    <source>
        <dbReference type="ARBA" id="ARBA00048954"/>
    </source>
</evidence>
<dbReference type="GO" id="GO:0005634">
    <property type="term" value="C:nucleus"/>
    <property type="evidence" value="ECO:0007669"/>
    <property type="project" value="UniProtKB-SubCell"/>
</dbReference>
<dbReference type="GeneID" id="19207726"/>
<dbReference type="PROSITE" id="PS51193">
    <property type="entry name" value="HELICASE_ATP_BIND_2"/>
    <property type="match status" value="1"/>
</dbReference>
<evidence type="ECO:0000256" key="2">
    <source>
        <dbReference type="ARBA" id="ARBA00004123"/>
    </source>
</evidence>
<feature type="compositionally biased region" description="Basic and acidic residues" evidence="23">
    <location>
        <begin position="229"/>
        <end position="247"/>
    </location>
</feature>
<dbReference type="OMA" id="QTHQFRD"/>
<keyword evidence="8" id="KW-0378">Hydrolase</keyword>
<dbReference type="GO" id="GO:0051536">
    <property type="term" value="F:iron-sulfur cluster binding"/>
    <property type="evidence" value="ECO:0007669"/>
    <property type="project" value="UniProtKB-KW"/>
</dbReference>
<evidence type="ECO:0000256" key="3">
    <source>
        <dbReference type="ARBA" id="ARBA00008435"/>
    </source>
</evidence>
<keyword evidence="6" id="KW-0479">Metal-binding</keyword>
<evidence type="ECO:0000256" key="19">
    <source>
        <dbReference type="ARBA" id="ARBA00045008"/>
    </source>
</evidence>
<evidence type="ECO:0000256" key="7">
    <source>
        <dbReference type="ARBA" id="ARBA00022741"/>
    </source>
</evidence>
<feature type="compositionally biased region" description="Acidic residues" evidence="23">
    <location>
        <begin position="139"/>
        <end position="162"/>
    </location>
</feature>
<protein>
    <recommendedName>
        <fullName evidence="5">ATP-dependent DNA helicase CHL1</fullName>
        <ecNumber evidence="17">5.6.2.3</ecNumber>
    </recommendedName>
    <alternativeName>
        <fullName evidence="4">ATP-dependent DNA helicase chl1</fullName>
    </alternativeName>
    <alternativeName>
        <fullName evidence="16">Chromosome loss protein 1</fullName>
    </alternativeName>
    <alternativeName>
        <fullName evidence="18 19">DNA 5'-3' helicase CHL1</fullName>
    </alternativeName>
</protein>
<evidence type="ECO:0000256" key="10">
    <source>
        <dbReference type="ARBA" id="ARBA00022840"/>
    </source>
</evidence>
<evidence type="ECO:0000256" key="15">
    <source>
        <dbReference type="ARBA" id="ARBA00023306"/>
    </source>
</evidence>
<dbReference type="GO" id="GO:0003677">
    <property type="term" value="F:DNA binding"/>
    <property type="evidence" value="ECO:0007669"/>
    <property type="project" value="InterPro"/>
</dbReference>
<evidence type="ECO:0000256" key="13">
    <source>
        <dbReference type="ARBA" id="ARBA00023235"/>
    </source>
</evidence>
<comment type="subcellular location">
    <subcellularLocation>
        <location evidence="2">Nucleus</location>
    </subcellularLocation>
</comment>
<dbReference type="Proteomes" id="UP000053558">
    <property type="component" value="Unassembled WGS sequence"/>
</dbReference>
<evidence type="ECO:0000259" key="24">
    <source>
        <dbReference type="PROSITE" id="PS51193"/>
    </source>
</evidence>
<keyword evidence="13" id="KW-0413">Isomerase</keyword>
<evidence type="ECO:0000256" key="11">
    <source>
        <dbReference type="ARBA" id="ARBA00023004"/>
    </source>
</evidence>
<gene>
    <name evidence="25" type="ORF">CONPUDRAFT_55371</name>
</gene>
<feature type="region of interest" description="Disordered" evidence="23">
    <location>
        <begin position="223"/>
        <end position="265"/>
    </location>
</feature>
<feature type="coiled-coil region" evidence="22">
    <location>
        <begin position="92"/>
        <end position="123"/>
    </location>
</feature>
<evidence type="ECO:0000256" key="16">
    <source>
        <dbReference type="ARBA" id="ARBA00029709"/>
    </source>
</evidence>
<dbReference type="Gene3D" id="3.40.50.300">
    <property type="entry name" value="P-loop containing nucleotide triphosphate hydrolases"/>
    <property type="match status" value="3"/>
</dbReference>
<dbReference type="SMART" id="SM00491">
    <property type="entry name" value="HELICc2"/>
    <property type="match status" value="1"/>
</dbReference>
<reference evidence="26" key="1">
    <citation type="journal article" date="2012" name="Science">
        <title>The Paleozoic origin of enzymatic lignin decomposition reconstructed from 31 fungal genomes.</title>
        <authorList>
            <person name="Floudas D."/>
            <person name="Binder M."/>
            <person name="Riley R."/>
            <person name="Barry K."/>
            <person name="Blanchette R.A."/>
            <person name="Henrissat B."/>
            <person name="Martinez A.T."/>
            <person name="Otillar R."/>
            <person name="Spatafora J.W."/>
            <person name="Yadav J.S."/>
            <person name="Aerts A."/>
            <person name="Benoit I."/>
            <person name="Boyd A."/>
            <person name="Carlson A."/>
            <person name="Copeland A."/>
            <person name="Coutinho P.M."/>
            <person name="de Vries R.P."/>
            <person name="Ferreira P."/>
            <person name="Findley K."/>
            <person name="Foster B."/>
            <person name="Gaskell J."/>
            <person name="Glotzer D."/>
            <person name="Gorecki P."/>
            <person name="Heitman J."/>
            <person name="Hesse C."/>
            <person name="Hori C."/>
            <person name="Igarashi K."/>
            <person name="Jurgens J.A."/>
            <person name="Kallen N."/>
            <person name="Kersten P."/>
            <person name="Kohler A."/>
            <person name="Kuees U."/>
            <person name="Kumar T.K.A."/>
            <person name="Kuo A."/>
            <person name="LaButti K."/>
            <person name="Larrondo L.F."/>
            <person name="Lindquist E."/>
            <person name="Ling A."/>
            <person name="Lombard V."/>
            <person name="Lucas S."/>
            <person name="Lundell T."/>
            <person name="Martin R."/>
            <person name="McLaughlin D.J."/>
            <person name="Morgenstern I."/>
            <person name="Morin E."/>
            <person name="Murat C."/>
            <person name="Nagy L.G."/>
            <person name="Nolan M."/>
            <person name="Ohm R.A."/>
            <person name="Patyshakuliyeva A."/>
            <person name="Rokas A."/>
            <person name="Ruiz-Duenas F.J."/>
            <person name="Sabat G."/>
            <person name="Salamov A."/>
            <person name="Samejima M."/>
            <person name="Schmutz J."/>
            <person name="Slot J.C."/>
            <person name="St John F."/>
            <person name="Stenlid J."/>
            <person name="Sun H."/>
            <person name="Sun S."/>
            <person name="Syed K."/>
            <person name="Tsang A."/>
            <person name="Wiebenga A."/>
            <person name="Young D."/>
            <person name="Pisabarro A."/>
            <person name="Eastwood D.C."/>
            <person name="Martin F."/>
            <person name="Cullen D."/>
            <person name="Grigoriev I.V."/>
            <person name="Hibbett D.S."/>
        </authorList>
    </citation>
    <scope>NUCLEOTIDE SEQUENCE [LARGE SCALE GENOMIC DNA]</scope>
    <source>
        <strain evidence="26">RWD-64-598 SS2</strain>
    </source>
</reference>
<feature type="compositionally biased region" description="Basic residues" evidence="23">
    <location>
        <begin position="124"/>
        <end position="133"/>
    </location>
</feature>
<proteinExistence type="inferred from homology"/>
<keyword evidence="10" id="KW-0067">ATP-binding</keyword>
<dbReference type="SMART" id="SM00488">
    <property type="entry name" value="DEXDc2"/>
    <property type="match status" value="1"/>
</dbReference>
<comment type="cofactor">
    <cofactor evidence="1">
        <name>[4Fe-4S] cluster</name>
        <dbReference type="ChEBI" id="CHEBI:49883"/>
    </cofactor>
</comment>
<evidence type="ECO:0000256" key="23">
    <source>
        <dbReference type="SAM" id="MobiDB-lite"/>
    </source>
</evidence>
<keyword evidence="15" id="KW-0131">Cell cycle</keyword>
<dbReference type="PANTHER" id="PTHR11472:SF41">
    <property type="entry name" value="ATP-DEPENDENT DNA HELICASE DDX11-RELATED"/>
    <property type="match status" value="1"/>
</dbReference>
<dbReference type="KEGG" id="cput:CONPUDRAFT_55371"/>
<dbReference type="InterPro" id="IPR006555">
    <property type="entry name" value="ATP-dep_Helicase_C"/>
</dbReference>
<organism evidence="25 26">
    <name type="scientific">Coniophora puteana (strain RWD-64-598)</name>
    <name type="common">Brown rot fungus</name>
    <dbReference type="NCBI Taxonomy" id="741705"/>
    <lineage>
        <taxon>Eukaryota</taxon>
        <taxon>Fungi</taxon>
        <taxon>Dikarya</taxon>
        <taxon>Basidiomycota</taxon>
        <taxon>Agaricomycotina</taxon>
        <taxon>Agaricomycetes</taxon>
        <taxon>Agaricomycetidae</taxon>
        <taxon>Boletales</taxon>
        <taxon>Coniophorineae</taxon>
        <taxon>Coniophoraceae</taxon>
        <taxon>Coniophora</taxon>
    </lineage>
</organism>
<keyword evidence="12" id="KW-0411">Iron-sulfur</keyword>
<dbReference type="GO" id="GO:0006139">
    <property type="term" value="P:nucleobase-containing compound metabolic process"/>
    <property type="evidence" value="ECO:0007669"/>
    <property type="project" value="InterPro"/>
</dbReference>
<accession>A0A5M3MQD6</accession>
<evidence type="ECO:0000256" key="14">
    <source>
        <dbReference type="ARBA" id="ARBA00023242"/>
    </source>
</evidence>
<dbReference type="RefSeq" id="XP_007768199.1">
    <property type="nucleotide sequence ID" value="XM_007770009.1"/>
</dbReference>
<dbReference type="EC" id="5.6.2.3" evidence="17"/>
<evidence type="ECO:0000313" key="25">
    <source>
        <dbReference type="EMBL" id="EIW81280.1"/>
    </source>
</evidence>
<keyword evidence="22" id="KW-0175">Coiled coil</keyword>
<dbReference type="InterPro" id="IPR010614">
    <property type="entry name" value="RAD3-like_helicase_DEAD"/>
</dbReference>
<dbReference type="Pfam" id="PF06733">
    <property type="entry name" value="DEAD_2"/>
    <property type="match status" value="1"/>
</dbReference>
<dbReference type="OrthoDB" id="267079at2759"/>
<evidence type="ECO:0000256" key="4">
    <source>
        <dbReference type="ARBA" id="ARBA00016387"/>
    </source>
</evidence>
<dbReference type="InterPro" id="IPR045028">
    <property type="entry name" value="DinG/Rad3-like"/>
</dbReference>
<keyword evidence="9 25" id="KW-0347">Helicase</keyword>
<dbReference type="GO" id="GO:0034085">
    <property type="term" value="P:establishment of sister chromatid cohesion"/>
    <property type="evidence" value="ECO:0007669"/>
    <property type="project" value="TreeGrafter"/>
</dbReference>
<dbReference type="GO" id="GO:0005524">
    <property type="term" value="F:ATP binding"/>
    <property type="evidence" value="ECO:0007669"/>
    <property type="project" value="UniProtKB-KW"/>
</dbReference>
<comment type="catalytic activity">
    <reaction evidence="21">
        <text>ATP + H2O = ADP + phosphate + H(+)</text>
        <dbReference type="Rhea" id="RHEA:13065"/>
        <dbReference type="ChEBI" id="CHEBI:15377"/>
        <dbReference type="ChEBI" id="CHEBI:15378"/>
        <dbReference type="ChEBI" id="CHEBI:30616"/>
        <dbReference type="ChEBI" id="CHEBI:43474"/>
        <dbReference type="ChEBI" id="CHEBI:456216"/>
        <dbReference type="EC" id="5.6.2.3"/>
    </reaction>
</comment>
<dbReference type="GO" id="GO:0046872">
    <property type="term" value="F:metal ion binding"/>
    <property type="evidence" value="ECO:0007669"/>
    <property type="project" value="UniProtKB-KW"/>
</dbReference>
<comment type="function">
    <text evidence="20">ATP-dependent DNA helicase important for chromosome transmission and normal cell cycle progression in G(2)/M. May have a role in changing DNA topology to allow the loading of proteins involved in maintaining sister chromatid cohesion in the vicinity of the centromeres. Has a specific role in chromosome segregation during meiosis II.</text>
</comment>
<keyword evidence="7" id="KW-0547">Nucleotide-binding</keyword>
<feature type="region of interest" description="Disordered" evidence="23">
    <location>
        <begin position="124"/>
        <end position="166"/>
    </location>
</feature>
<evidence type="ECO:0000256" key="17">
    <source>
        <dbReference type="ARBA" id="ARBA00044969"/>
    </source>
</evidence>
<dbReference type="Pfam" id="PF13307">
    <property type="entry name" value="Helicase_C_2"/>
    <property type="match status" value="1"/>
</dbReference>
<evidence type="ECO:0000313" key="26">
    <source>
        <dbReference type="Proteomes" id="UP000053558"/>
    </source>
</evidence>
<dbReference type="InterPro" id="IPR027417">
    <property type="entry name" value="P-loop_NTPase"/>
</dbReference>
<dbReference type="CDD" id="cd18788">
    <property type="entry name" value="SF2_C_XPD"/>
    <property type="match status" value="1"/>
</dbReference>
<evidence type="ECO:0000256" key="8">
    <source>
        <dbReference type="ARBA" id="ARBA00022801"/>
    </source>
</evidence>
<evidence type="ECO:0000256" key="20">
    <source>
        <dbReference type="ARBA" id="ARBA00045702"/>
    </source>
</evidence>
<comment type="similarity">
    <text evidence="3">Belongs to the DEAD box helicase family. DEAH subfamily. DDX11/CHL1 sub-subfamily.</text>
</comment>
<feature type="domain" description="Helicase ATP-binding" evidence="24">
    <location>
        <begin position="9"/>
        <end position="447"/>
    </location>
</feature>
<keyword evidence="14" id="KW-0539">Nucleus</keyword>
<dbReference type="AlphaFoldDB" id="A0A5M3MQD6"/>
<dbReference type="NCBIfam" id="TIGR00604">
    <property type="entry name" value="rad3"/>
    <property type="match status" value="1"/>
</dbReference>
<evidence type="ECO:0000256" key="6">
    <source>
        <dbReference type="ARBA" id="ARBA00022723"/>
    </source>
</evidence>
<dbReference type="EMBL" id="JH711578">
    <property type="protein sequence ID" value="EIW81280.1"/>
    <property type="molecule type" value="Genomic_DNA"/>
</dbReference>
<dbReference type="SUPFAM" id="SSF52540">
    <property type="entry name" value="P-loop containing nucleoside triphosphate hydrolases"/>
    <property type="match status" value="1"/>
</dbReference>
<dbReference type="InterPro" id="IPR013020">
    <property type="entry name" value="Rad3/Chl1-like"/>
</dbReference>
<dbReference type="InterPro" id="IPR014013">
    <property type="entry name" value="Helic_SF1/SF2_ATP-bd_DinG/Rad3"/>
</dbReference>
<evidence type="ECO:0000256" key="1">
    <source>
        <dbReference type="ARBA" id="ARBA00001966"/>
    </source>
</evidence>
<evidence type="ECO:0000256" key="5">
    <source>
        <dbReference type="ARBA" id="ARBA00017386"/>
    </source>
</evidence>
<name>A0A5M3MQD6_CONPW</name>
<keyword evidence="11" id="KW-0408">Iron</keyword>
<evidence type="ECO:0000256" key="12">
    <source>
        <dbReference type="ARBA" id="ARBA00023014"/>
    </source>
</evidence>
<dbReference type="GO" id="GO:0043139">
    <property type="term" value="F:5'-3' DNA helicase activity"/>
    <property type="evidence" value="ECO:0007669"/>
    <property type="project" value="UniProtKB-EC"/>
</dbReference>
<evidence type="ECO:0000256" key="18">
    <source>
        <dbReference type="ARBA" id="ARBA00044998"/>
    </source>
</evidence>
<evidence type="ECO:0000256" key="22">
    <source>
        <dbReference type="SAM" id="Coils"/>
    </source>
</evidence>
<comment type="caution">
    <text evidence="25">The sequence shown here is derived from an EMBL/GenBank/DDBJ whole genome shotgun (WGS) entry which is preliminary data.</text>
</comment>